<evidence type="ECO:0000256" key="15">
    <source>
        <dbReference type="PROSITE-ProRule" id="PRU00421"/>
    </source>
</evidence>
<dbReference type="SUPFAM" id="SSF55604">
    <property type="entry name" value="Glucose permease domain IIB"/>
    <property type="match status" value="1"/>
</dbReference>
<dbReference type="PROSITE" id="PS51103">
    <property type="entry name" value="PTS_EIIC_TYPE_1"/>
    <property type="match status" value="1"/>
</dbReference>
<evidence type="ECO:0000259" key="18">
    <source>
        <dbReference type="PROSITE" id="PS51103"/>
    </source>
</evidence>
<feature type="domain" description="PTS EIIC type-1" evidence="18">
    <location>
        <begin position="5"/>
        <end position="389"/>
    </location>
</feature>
<evidence type="ECO:0000256" key="7">
    <source>
        <dbReference type="ARBA" id="ARBA00022679"/>
    </source>
</evidence>
<dbReference type="GO" id="GO:1904659">
    <property type="term" value="P:D-glucose transmembrane transport"/>
    <property type="evidence" value="ECO:0007669"/>
    <property type="project" value="InterPro"/>
</dbReference>
<comment type="subcellular location">
    <subcellularLocation>
        <location evidence="1">Cell membrane</location>
        <topology evidence="1">Multi-pass membrane protein</topology>
    </subcellularLocation>
</comment>
<evidence type="ECO:0000256" key="12">
    <source>
        <dbReference type="ARBA" id="ARBA00023136"/>
    </source>
</evidence>
<evidence type="ECO:0000256" key="14">
    <source>
        <dbReference type="ARBA" id="ARBA00047336"/>
    </source>
</evidence>
<organism evidence="19 20">
    <name type="scientific">Echinimonas agarilytica</name>
    <dbReference type="NCBI Taxonomy" id="1215918"/>
    <lineage>
        <taxon>Bacteria</taxon>
        <taxon>Pseudomonadati</taxon>
        <taxon>Pseudomonadota</taxon>
        <taxon>Gammaproteobacteria</taxon>
        <taxon>Alteromonadales</taxon>
        <taxon>Echinimonadaceae</taxon>
        <taxon>Echinimonas</taxon>
    </lineage>
</organism>
<dbReference type="GO" id="GO:0055056">
    <property type="term" value="F:D-glucose transmembrane transporter activity"/>
    <property type="evidence" value="ECO:0007669"/>
    <property type="project" value="InterPro"/>
</dbReference>
<dbReference type="AlphaFoldDB" id="A0AA41W462"/>
<feature type="transmembrane region" description="Helical" evidence="16">
    <location>
        <begin position="79"/>
        <end position="99"/>
    </location>
</feature>
<dbReference type="Proteomes" id="UP001165393">
    <property type="component" value="Unassembled WGS sequence"/>
</dbReference>
<dbReference type="InterPro" id="IPR050429">
    <property type="entry name" value="PTS_Glucose_EIICBA"/>
</dbReference>
<feature type="transmembrane region" description="Helical" evidence="16">
    <location>
        <begin position="111"/>
        <end position="133"/>
    </location>
</feature>
<dbReference type="NCBIfam" id="TIGR00826">
    <property type="entry name" value="EIIB_glc"/>
    <property type="match status" value="1"/>
</dbReference>
<keyword evidence="10" id="KW-0418">Kinase</keyword>
<dbReference type="PROSITE" id="PS51098">
    <property type="entry name" value="PTS_EIIB_TYPE_1"/>
    <property type="match status" value="1"/>
</dbReference>
<keyword evidence="11 16" id="KW-1133">Transmembrane helix</keyword>
<evidence type="ECO:0000256" key="8">
    <source>
        <dbReference type="ARBA" id="ARBA00022683"/>
    </source>
</evidence>
<feature type="transmembrane region" description="Helical" evidence="16">
    <location>
        <begin position="279"/>
        <end position="298"/>
    </location>
</feature>
<protein>
    <recommendedName>
        <fullName evidence="3">PTS system glucose-specific EIICB component</fullName>
        <ecNumber evidence="2">2.7.1.199</ecNumber>
    </recommendedName>
    <alternativeName>
        <fullName evidence="13">EIICB-Glc</fullName>
    </alternativeName>
</protein>
<keyword evidence="7 19" id="KW-0808">Transferase</keyword>
<dbReference type="PANTHER" id="PTHR30009">
    <property type="entry name" value="CYTOCHROME C-TYPE SYNTHESIS PROTEIN AND PTS TRANSMEMBRANE COMPONENT"/>
    <property type="match status" value="1"/>
</dbReference>
<dbReference type="NCBIfam" id="NF008301">
    <property type="entry name" value="PRK11089.1"/>
    <property type="match status" value="1"/>
</dbReference>
<dbReference type="InterPro" id="IPR011299">
    <property type="entry name" value="PTS_IIBC_glc"/>
</dbReference>
<feature type="transmembrane region" description="Helical" evidence="16">
    <location>
        <begin position="255"/>
        <end position="273"/>
    </location>
</feature>
<comment type="catalytic activity">
    <reaction evidence="14">
        <text>N(pros)-phospho-L-histidyl-[protein] + D-glucose(out) = D-glucose 6-phosphate(in) + L-histidyl-[protein]</text>
        <dbReference type="Rhea" id="RHEA:33367"/>
        <dbReference type="Rhea" id="RHEA-COMP:9745"/>
        <dbReference type="Rhea" id="RHEA-COMP:9746"/>
        <dbReference type="ChEBI" id="CHEBI:4167"/>
        <dbReference type="ChEBI" id="CHEBI:29979"/>
        <dbReference type="ChEBI" id="CHEBI:61548"/>
        <dbReference type="ChEBI" id="CHEBI:64837"/>
        <dbReference type="EC" id="2.7.1.199"/>
    </reaction>
</comment>
<keyword evidence="4" id="KW-0813">Transport</keyword>
<evidence type="ECO:0000313" key="20">
    <source>
        <dbReference type="Proteomes" id="UP001165393"/>
    </source>
</evidence>
<accession>A0AA41W462</accession>
<dbReference type="InterPro" id="IPR001996">
    <property type="entry name" value="PTS_IIB_1"/>
</dbReference>
<feature type="transmembrane region" description="Helical" evidence="16">
    <location>
        <begin position="54"/>
        <end position="73"/>
    </location>
</feature>
<proteinExistence type="predicted"/>
<dbReference type="GO" id="GO:0008982">
    <property type="term" value="F:protein-N(PI)-phosphohistidine-sugar phosphotransferase activity"/>
    <property type="evidence" value="ECO:0007669"/>
    <property type="project" value="InterPro"/>
</dbReference>
<evidence type="ECO:0000259" key="17">
    <source>
        <dbReference type="PROSITE" id="PS51098"/>
    </source>
</evidence>
<dbReference type="Pfam" id="PF02378">
    <property type="entry name" value="PTS_EIIC"/>
    <property type="match status" value="1"/>
</dbReference>
<reference evidence="19 20" key="1">
    <citation type="journal article" date="2013" name="Antonie Van Leeuwenhoek">
        <title>Echinimonas agarilytica gen. nov., sp. nov., a new gammaproteobacterium isolated from the sea urchin Strongylocentrotus intermedius.</title>
        <authorList>
            <person name="Nedashkovskaya O.I."/>
            <person name="Stenkova A.M."/>
            <person name="Zhukova N.V."/>
            <person name="Van Trappen S."/>
            <person name="Lee J.S."/>
            <person name="Kim S.B."/>
        </authorList>
    </citation>
    <scope>NUCLEOTIDE SEQUENCE [LARGE SCALE GENOMIC DNA]</scope>
    <source>
        <strain evidence="19 20">KMM 6351</strain>
    </source>
</reference>
<dbReference type="InterPro" id="IPR018113">
    <property type="entry name" value="PTrfase_EIIB_Cys"/>
</dbReference>
<dbReference type="InterPro" id="IPR003352">
    <property type="entry name" value="PTS_EIIC"/>
</dbReference>
<dbReference type="Gene3D" id="3.30.1360.60">
    <property type="entry name" value="Glucose permease domain IIB"/>
    <property type="match status" value="1"/>
</dbReference>
<feature type="transmembrane region" description="Helical" evidence="16">
    <location>
        <begin position="153"/>
        <end position="173"/>
    </location>
</feature>
<feature type="active site" description="Phosphocysteine intermediate; for EIIB activity" evidence="15">
    <location>
        <position position="426"/>
    </location>
</feature>
<dbReference type="CDD" id="cd00212">
    <property type="entry name" value="PTS_IIB_glc"/>
    <property type="match status" value="1"/>
</dbReference>
<sequence>MSAFHNAFGALQKVGKSLMLPVSVLPVAGLLLGIGAANFSFIPEIVSHIMEASGGAIFGNLPLIFAIGVALGFTENDGVSALAATVGYAVMLAAMGVVAQDFDIETKAIMGIQSIDTGVFGGIIIGSVAAYMFNRFFRISLPPYLGFFAGKRFVPIITAFSAIVIACILIVVWPPIGNLIDSFSDWAAVQNPALAFGIYGVIERSLIPFGLHHIWNVPFFFETGSFTLPDGEVVHGEIQRYLQGDPTAGNMAGGYLFKMWGLPAAAIAIWHSAKPENKALVGGIMISAALTSFLTGITEPIEFSFLFVAPVLYAIHAVLAGLAFPIAIELGMKHGMTFSHGAIDFTLFYHLGANQWLFFIVGPIYALIYYTVFRTVIKAFDLKTPGRDDEADMAVTVSSGGDDDQTARDLVAAFGGAGNIESLDACITRLRIGVKDTALVDQAKLKAMGAAGVVQVGNGMQAIFGTQSENLKTDMDIYLKKAGASK</sequence>
<keyword evidence="12 16" id="KW-0472">Membrane</keyword>
<feature type="transmembrane region" description="Helical" evidence="16">
    <location>
        <begin position="305"/>
        <end position="328"/>
    </location>
</feature>
<comment type="caution">
    <text evidence="19">The sequence shown here is derived from an EMBL/GenBank/DDBJ whole genome shotgun (WGS) entry which is preliminary data.</text>
</comment>
<evidence type="ECO:0000256" key="9">
    <source>
        <dbReference type="ARBA" id="ARBA00022692"/>
    </source>
</evidence>
<dbReference type="EC" id="2.7.1.199" evidence="2"/>
<dbReference type="InterPro" id="IPR013013">
    <property type="entry name" value="PTS_EIIC_1"/>
</dbReference>
<keyword evidence="5" id="KW-1003">Cell membrane</keyword>
<keyword evidence="9 16" id="KW-0812">Transmembrane</keyword>
<feature type="transmembrane region" description="Helical" evidence="16">
    <location>
        <begin position="356"/>
        <end position="377"/>
    </location>
</feature>
<gene>
    <name evidence="19" type="primary">ptsG</name>
    <name evidence="19" type="ORF">NAF29_02505</name>
</gene>
<dbReference type="GO" id="GO:0016301">
    <property type="term" value="F:kinase activity"/>
    <property type="evidence" value="ECO:0007669"/>
    <property type="project" value="UniProtKB-KW"/>
</dbReference>
<dbReference type="FunFam" id="3.30.1360.60:FF:000001">
    <property type="entry name" value="PTS system glucose-specific IIBC component PtsG"/>
    <property type="match status" value="1"/>
</dbReference>
<dbReference type="PANTHER" id="PTHR30009:SF20">
    <property type="entry name" value="PTS SYSTEM GLUCOSE-SPECIFIC EIICB COMPONENT-RELATED"/>
    <property type="match status" value="1"/>
</dbReference>
<evidence type="ECO:0000313" key="19">
    <source>
        <dbReference type="EMBL" id="MCM2678541.1"/>
    </source>
</evidence>
<keyword evidence="8" id="KW-0598">Phosphotransferase system</keyword>
<evidence type="ECO:0000256" key="11">
    <source>
        <dbReference type="ARBA" id="ARBA00022989"/>
    </source>
</evidence>
<evidence type="ECO:0000256" key="4">
    <source>
        <dbReference type="ARBA" id="ARBA00022448"/>
    </source>
</evidence>
<name>A0AA41W462_9GAMM</name>
<dbReference type="GO" id="GO:0090564">
    <property type="term" value="F:protein-phosphocysteine-glucose phosphotransferase system transporter activity"/>
    <property type="evidence" value="ECO:0007669"/>
    <property type="project" value="TreeGrafter"/>
</dbReference>
<evidence type="ECO:0000256" key="16">
    <source>
        <dbReference type="SAM" id="Phobius"/>
    </source>
</evidence>
<feature type="transmembrane region" description="Helical" evidence="16">
    <location>
        <begin position="20"/>
        <end position="42"/>
    </location>
</feature>
<dbReference type="GO" id="GO:0009401">
    <property type="term" value="P:phosphoenolpyruvate-dependent sugar phosphotransferase system"/>
    <property type="evidence" value="ECO:0007669"/>
    <property type="project" value="UniProtKB-KW"/>
</dbReference>
<dbReference type="RefSeq" id="WP_251259904.1">
    <property type="nucleotide sequence ID" value="NZ_JAMQGP010000001.1"/>
</dbReference>
<dbReference type="InterPro" id="IPR036878">
    <property type="entry name" value="Glu_permease_IIB"/>
</dbReference>
<evidence type="ECO:0000256" key="13">
    <source>
        <dbReference type="ARBA" id="ARBA00032303"/>
    </source>
</evidence>
<evidence type="ECO:0000256" key="3">
    <source>
        <dbReference type="ARBA" id="ARBA00021468"/>
    </source>
</evidence>
<evidence type="ECO:0000256" key="2">
    <source>
        <dbReference type="ARBA" id="ARBA00011910"/>
    </source>
</evidence>
<evidence type="ECO:0000256" key="5">
    <source>
        <dbReference type="ARBA" id="ARBA00022475"/>
    </source>
</evidence>
<dbReference type="NCBIfam" id="TIGR02002">
    <property type="entry name" value="PTS-II-BC-glcB"/>
    <property type="match status" value="1"/>
</dbReference>
<dbReference type="GO" id="GO:0005886">
    <property type="term" value="C:plasma membrane"/>
    <property type="evidence" value="ECO:0007669"/>
    <property type="project" value="UniProtKB-SubCell"/>
</dbReference>
<evidence type="ECO:0000256" key="10">
    <source>
        <dbReference type="ARBA" id="ARBA00022777"/>
    </source>
</evidence>
<dbReference type="PROSITE" id="PS01035">
    <property type="entry name" value="PTS_EIIB_TYPE_1_CYS"/>
    <property type="match status" value="1"/>
</dbReference>
<dbReference type="EMBL" id="JAMQGP010000001">
    <property type="protein sequence ID" value="MCM2678541.1"/>
    <property type="molecule type" value="Genomic_DNA"/>
</dbReference>
<evidence type="ECO:0000256" key="6">
    <source>
        <dbReference type="ARBA" id="ARBA00022597"/>
    </source>
</evidence>
<feature type="domain" description="PTS EIIB type-1" evidence="17">
    <location>
        <begin position="404"/>
        <end position="485"/>
    </location>
</feature>
<dbReference type="Pfam" id="PF00367">
    <property type="entry name" value="PTS_EIIB"/>
    <property type="match status" value="1"/>
</dbReference>
<keyword evidence="20" id="KW-1185">Reference proteome</keyword>
<keyword evidence="6 19" id="KW-0762">Sugar transport</keyword>
<evidence type="ECO:0000256" key="1">
    <source>
        <dbReference type="ARBA" id="ARBA00004651"/>
    </source>
</evidence>